<evidence type="ECO:0000256" key="2">
    <source>
        <dbReference type="PROSITE-ProRule" id="PRU00703"/>
    </source>
</evidence>
<feature type="domain" description="CBS" evidence="3">
    <location>
        <begin position="28"/>
        <end position="86"/>
    </location>
</feature>
<keyword evidence="1 2" id="KW-0129">CBS domain</keyword>
<dbReference type="Pfam" id="PF00571">
    <property type="entry name" value="CBS"/>
    <property type="match status" value="2"/>
</dbReference>
<dbReference type="STRING" id="1028.SAMN05661096_01168"/>
<protein>
    <submittedName>
        <fullName evidence="4">CBS domain-containing protein</fullName>
    </submittedName>
</protein>
<evidence type="ECO:0000256" key="1">
    <source>
        <dbReference type="ARBA" id="ARBA00023122"/>
    </source>
</evidence>
<dbReference type="EMBL" id="FXAW01000002">
    <property type="protein sequence ID" value="SMG21300.1"/>
    <property type="molecule type" value="Genomic_DNA"/>
</dbReference>
<dbReference type="PANTHER" id="PTHR43080">
    <property type="entry name" value="CBS DOMAIN-CONTAINING PROTEIN CBSX3, MITOCHONDRIAL"/>
    <property type="match status" value="1"/>
</dbReference>
<dbReference type="PANTHER" id="PTHR43080:SF26">
    <property type="entry name" value="REGULATORY PROTEIN"/>
    <property type="match status" value="1"/>
</dbReference>
<dbReference type="CDD" id="cd04629">
    <property type="entry name" value="CBS_pair_bac"/>
    <property type="match status" value="1"/>
</dbReference>
<proteinExistence type="predicted"/>
<dbReference type="SUPFAM" id="SSF54631">
    <property type="entry name" value="CBS-domain pair"/>
    <property type="match status" value="1"/>
</dbReference>
<dbReference type="InterPro" id="IPR044729">
    <property type="entry name" value="CBS_bac"/>
</dbReference>
<dbReference type="Gene3D" id="3.10.580.10">
    <property type="entry name" value="CBS-domain"/>
    <property type="match status" value="1"/>
</dbReference>
<gene>
    <name evidence="4" type="ORF">SAMN05661096_01168</name>
</gene>
<evidence type="ECO:0000259" key="3">
    <source>
        <dbReference type="PROSITE" id="PS51371"/>
    </source>
</evidence>
<dbReference type="Proteomes" id="UP000193804">
    <property type="component" value="Unassembled WGS sequence"/>
</dbReference>
<dbReference type="PROSITE" id="PS51371">
    <property type="entry name" value="CBS"/>
    <property type="match status" value="2"/>
</dbReference>
<dbReference type="InterPro" id="IPR051257">
    <property type="entry name" value="Diverse_CBS-Domain"/>
</dbReference>
<sequence>MVKSYQGAFIKKESKQEEQQSISVEDYMAKKLITFNEHQTIYEAMDILMKKKISGGPVVDEENNLIGVISEGDCLKEIVKGKYNNSPKLPGLVKDYMATNVIHIAPETNIFEAANMFLRMRFRRFPVIREGKLIGQISQRDIMRAVRDSQEVNWKH</sequence>
<feature type="domain" description="CBS" evidence="3">
    <location>
        <begin position="97"/>
        <end position="152"/>
    </location>
</feature>
<accession>A0A1X7J0V9</accession>
<reference evidence="5" key="1">
    <citation type="submission" date="2017-04" db="EMBL/GenBank/DDBJ databases">
        <authorList>
            <person name="Varghese N."/>
            <person name="Submissions S."/>
        </authorList>
    </citation>
    <scope>NUCLEOTIDE SEQUENCE [LARGE SCALE GENOMIC DNA]</scope>
    <source>
        <strain evidence="5">DSM 4125</strain>
    </source>
</reference>
<evidence type="ECO:0000313" key="4">
    <source>
        <dbReference type="EMBL" id="SMG21300.1"/>
    </source>
</evidence>
<dbReference type="RefSeq" id="WP_085516141.1">
    <property type="nucleotide sequence ID" value="NZ_FXAW01000002.1"/>
</dbReference>
<dbReference type="InterPro" id="IPR046342">
    <property type="entry name" value="CBS_dom_sf"/>
</dbReference>
<keyword evidence="5" id="KW-1185">Reference proteome</keyword>
<dbReference type="AlphaFoldDB" id="A0A1X7J0V9"/>
<dbReference type="InterPro" id="IPR000644">
    <property type="entry name" value="CBS_dom"/>
</dbReference>
<dbReference type="SMART" id="SM00116">
    <property type="entry name" value="CBS"/>
    <property type="match status" value="2"/>
</dbReference>
<evidence type="ECO:0000313" key="5">
    <source>
        <dbReference type="Proteomes" id="UP000193804"/>
    </source>
</evidence>
<organism evidence="4 5">
    <name type="scientific">Marivirga sericea</name>
    <dbReference type="NCBI Taxonomy" id="1028"/>
    <lineage>
        <taxon>Bacteria</taxon>
        <taxon>Pseudomonadati</taxon>
        <taxon>Bacteroidota</taxon>
        <taxon>Cytophagia</taxon>
        <taxon>Cytophagales</taxon>
        <taxon>Marivirgaceae</taxon>
        <taxon>Marivirga</taxon>
    </lineage>
</organism>
<name>A0A1X7J0V9_9BACT</name>
<dbReference type="OrthoDB" id="9790355at2"/>